<comment type="caution">
    <text evidence="2">The sequence shown here is derived from an EMBL/GenBank/DDBJ whole genome shotgun (WGS) entry which is preliminary data.</text>
</comment>
<reference evidence="2 3" key="1">
    <citation type="submission" date="2018-06" db="EMBL/GenBank/DDBJ databases">
        <title>Freshwater and sediment microbial communities from various areas in North America, analyzing microbe dynamics in response to fracking.</title>
        <authorList>
            <person name="Lamendella R."/>
        </authorList>
    </citation>
    <scope>NUCLEOTIDE SEQUENCE [LARGE SCALE GENOMIC DNA]</scope>
    <source>
        <strain evidence="2 3">14_TX</strain>
    </source>
</reference>
<gene>
    <name evidence="2" type="ORF">DFO70_11363</name>
</gene>
<name>A0A366JNU9_CYTFI</name>
<evidence type="ECO:0000313" key="3">
    <source>
        <dbReference type="Proteomes" id="UP000252731"/>
    </source>
</evidence>
<dbReference type="AlphaFoldDB" id="A0A366JNU9"/>
<keyword evidence="3" id="KW-1185">Reference proteome</keyword>
<dbReference type="Proteomes" id="UP000252731">
    <property type="component" value="Unassembled WGS sequence"/>
</dbReference>
<feature type="region of interest" description="Disordered" evidence="1">
    <location>
        <begin position="181"/>
        <end position="207"/>
    </location>
</feature>
<protein>
    <submittedName>
        <fullName evidence="2">Uncharacterized protein</fullName>
    </submittedName>
</protein>
<evidence type="ECO:0000313" key="2">
    <source>
        <dbReference type="EMBL" id="RBP88739.1"/>
    </source>
</evidence>
<evidence type="ECO:0000256" key="1">
    <source>
        <dbReference type="SAM" id="MobiDB-lite"/>
    </source>
</evidence>
<dbReference type="EMBL" id="QNSF01000013">
    <property type="protein sequence ID" value="RBP88739.1"/>
    <property type="molecule type" value="Genomic_DNA"/>
</dbReference>
<organism evidence="2 3">
    <name type="scientific">Cytobacillus firmus</name>
    <name type="common">Bacillus firmus</name>
    <dbReference type="NCBI Taxonomy" id="1399"/>
    <lineage>
        <taxon>Bacteria</taxon>
        <taxon>Bacillati</taxon>
        <taxon>Bacillota</taxon>
        <taxon>Bacilli</taxon>
        <taxon>Bacillales</taxon>
        <taxon>Bacillaceae</taxon>
        <taxon>Cytobacillus</taxon>
    </lineage>
</organism>
<accession>A0A366JNU9</accession>
<sequence length="281" mass="30926">MGIQTQLLGIGNNDEIVTLIGHIDISEDGKMALLTFENKSPLPPSGPESKLISLTLNKDSLKEGEARILDVEPAAWKFAPYETAKSKMQVVLHPEQPNLGLAQNEKLVITLLNMKTNGKYKEEDFLGYGSENQLQVIASFNRQDSSELVTIEGYFFKAPDLKPQHPGEVNNFHPSVTTTSLAPYVTTTPPPNVTTTPPSPESMEPCNNKQANPYEEALSILRLTSKAMIKSILKSHPNDPGFNFKFSLFGIANIEVSSNFSFQIPIINKLCVELIKGVSKV</sequence>
<proteinExistence type="predicted"/>
<feature type="compositionally biased region" description="Pro residues" evidence="1">
    <location>
        <begin position="188"/>
        <end position="200"/>
    </location>
</feature>